<reference evidence="2 3" key="1">
    <citation type="submission" date="2020-02" db="EMBL/GenBank/DDBJ databases">
        <title>Rhodobacter translucens sp. nov., a novel bacterium isolated from activated sludge.</title>
        <authorList>
            <person name="Liu J."/>
        </authorList>
    </citation>
    <scope>NUCLEOTIDE SEQUENCE [LARGE SCALE GENOMIC DNA]</scope>
    <source>
        <strain evidence="2 3">HX-7-19</strain>
    </source>
</reference>
<keyword evidence="3" id="KW-1185">Reference proteome</keyword>
<dbReference type="Proteomes" id="UP000474758">
    <property type="component" value="Unassembled WGS sequence"/>
</dbReference>
<feature type="chain" id="PRO_5026914856" evidence="1">
    <location>
        <begin position="23"/>
        <end position="162"/>
    </location>
</feature>
<dbReference type="RefSeq" id="WP_165047642.1">
    <property type="nucleotide sequence ID" value="NZ_JAALFE010000004.1"/>
</dbReference>
<keyword evidence="1" id="KW-0732">Signal</keyword>
<organism evidence="2 3">
    <name type="scientific">Paragemmobacter kunshanensis</name>
    <dbReference type="NCBI Taxonomy" id="2583234"/>
    <lineage>
        <taxon>Bacteria</taxon>
        <taxon>Pseudomonadati</taxon>
        <taxon>Pseudomonadota</taxon>
        <taxon>Alphaproteobacteria</taxon>
        <taxon>Rhodobacterales</taxon>
        <taxon>Paracoccaceae</taxon>
        <taxon>Paragemmobacter</taxon>
    </lineage>
</organism>
<comment type="caution">
    <text evidence="2">The sequence shown here is derived from an EMBL/GenBank/DDBJ whole genome shotgun (WGS) entry which is preliminary data.</text>
</comment>
<evidence type="ECO:0000313" key="2">
    <source>
        <dbReference type="EMBL" id="NGQ90312.1"/>
    </source>
</evidence>
<evidence type="ECO:0000256" key="1">
    <source>
        <dbReference type="SAM" id="SignalP"/>
    </source>
</evidence>
<dbReference type="EMBL" id="JAALFE010000004">
    <property type="protein sequence ID" value="NGQ90312.1"/>
    <property type="molecule type" value="Genomic_DNA"/>
</dbReference>
<dbReference type="AlphaFoldDB" id="A0A6M1TW62"/>
<gene>
    <name evidence="2" type="ORF">G5V65_05340</name>
</gene>
<protein>
    <submittedName>
        <fullName evidence="2">Uncharacterized protein</fullName>
    </submittedName>
</protein>
<sequence length="162" mass="17401">MLRTKTLAAVLLATTMGSTAFAAVDQIKTVDVTVDLSAIQNEEAAKYWGSIEADLEAAIGARVTERLGDDGAEILVDIREVELANAFERGLNLGDAVLVGQVNINDETDNGNYDAYELGISVENAQIVLAEGEMLMLSTTDTDEAYRKLIDTFADGVVTRLK</sequence>
<accession>A0A6M1TW62</accession>
<feature type="signal peptide" evidence="1">
    <location>
        <begin position="1"/>
        <end position="22"/>
    </location>
</feature>
<name>A0A6M1TW62_9RHOB</name>
<proteinExistence type="predicted"/>
<evidence type="ECO:0000313" key="3">
    <source>
        <dbReference type="Proteomes" id="UP000474758"/>
    </source>
</evidence>